<dbReference type="EMBL" id="JAICCF010000004">
    <property type="protein sequence ID" value="MBW8686824.1"/>
    <property type="molecule type" value="Genomic_DNA"/>
</dbReference>
<dbReference type="Pfam" id="PF16819">
    <property type="entry name" value="DUF5074"/>
    <property type="match status" value="1"/>
</dbReference>
<reference evidence="1 2" key="1">
    <citation type="submission" date="2021-08" db="EMBL/GenBank/DDBJ databases">
        <title>The genome sequence of Chitinophaga sp. B61.</title>
        <authorList>
            <person name="Zhang X."/>
        </authorList>
    </citation>
    <scope>NUCLEOTIDE SEQUENCE [LARGE SCALE GENOMIC DNA]</scope>
    <source>
        <strain evidence="1 2">B61</strain>
    </source>
</reference>
<dbReference type="SUPFAM" id="SSF50969">
    <property type="entry name" value="YVTN repeat-like/Quinoprotein amine dehydrogenase"/>
    <property type="match status" value="1"/>
</dbReference>
<sequence>MYKNLRTWLFGGLLLAAASCKNDDDIVIPSPQATAGKTTDSLYIGDSTLLHPAVNVKSDVTYKWTVNNTPSGTDSVFSFKPVASGDFEIVFEASNTMGKSTVTYKIHVWRKYENGFFIISEGNYGVKSGDVNFYDYGKDTVYEYAYAAENPGKEMGPLTSTMEFGAIHNGKLYVVGKFGGPLVVADAVTLKETGRIADLPANDGRAFVGINETTGLLSSAAGVYPVNLTTLTLGEAVSGINGEVTDMIKSGNYIFVMSAKEGIIALNAADYSVARKLGTAVAGFVESKDGSLWAASATQLKKINPATLEVDSITTGFPVYYNEYTYYNSSITASTSENAIYVISGANQVYKYVPGNAASLTSPFITLPAGQYFYGKGIAYDKARNYLVLNSNTNMYGADINNQLYIHNATTGEQLHATSYRGYFFPGMPVFQP</sequence>
<dbReference type="InterPro" id="IPR015943">
    <property type="entry name" value="WD40/YVTN_repeat-like_dom_sf"/>
</dbReference>
<accession>A0ABS7GGL0</accession>
<evidence type="ECO:0000313" key="2">
    <source>
        <dbReference type="Proteomes" id="UP000812961"/>
    </source>
</evidence>
<dbReference type="InterPro" id="IPR011044">
    <property type="entry name" value="Quino_amine_DH_bsu"/>
</dbReference>
<evidence type="ECO:0000313" key="1">
    <source>
        <dbReference type="EMBL" id="MBW8686824.1"/>
    </source>
</evidence>
<gene>
    <name evidence="1" type="ORF">K1Y79_20990</name>
</gene>
<dbReference type="Gene3D" id="2.130.10.10">
    <property type="entry name" value="YVTN repeat-like/Quinoprotein amine dehydrogenase"/>
    <property type="match status" value="1"/>
</dbReference>
<comment type="caution">
    <text evidence="1">The sequence shown here is derived from an EMBL/GenBank/DDBJ whole genome shotgun (WGS) entry which is preliminary data.</text>
</comment>
<organism evidence="1 2">
    <name type="scientific">Chitinophaga rhizophila</name>
    <dbReference type="NCBI Taxonomy" id="2866212"/>
    <lineage>
        <taxon>Bacteria</taxon>
        <taxon>Pseudomonadati</taxon>
        <taxon>Bacteroidota</taxon>
        <taxon>Chitinophagia</taxon>
        <taxon>Chitinophagales</taxon>
        <taxon>Chitinophagaceae</taxon>
        <taxon>Chitinophaga</taxon>
    </lineage>
</organism>
<protein>
    <submittedName>
        <fullName evidence="1">DUF5074 domain-containing protein</fullName>
    </submittedName>
</protein>
<proteinExistence type="predicted"/>
<dbReference type="Proteomes" id="UP000812961">
    <property type="component" value="Unassembled WGS sequence"/>
</dbReference>
<name>A0ABS7GGL0_9BACT</name>
<dbReference type="RefSeq" id="WP_220252156.1">
    <property type="nucleotide sequence ID" value="NZ_JAICCF010000004.1"/>
</dbReference>
<keyword evidence="2" id="KW-1185">Reference proteome</keyword>
<dbReference type="InterPro" id="IPR031815">
    <property type="entry name" value="DUF5074"/>
</dbReference>
<dbReference type="PROSITE" id="PS51257">
    <property type="entry name" value="PROKAR_LIPOPROTEIN"/>
    <property type="match status" value="1"/>
</dbReference>